<evidence type="ECO:0000313" key="2">
    <source>
        <dbReference type="EMBL" id="NHN34274.1"/>
    </source>
</evidence>
<accession>A0ABX0JCY7</accession>
<feature type="domain" description="Glycosyltransferase 2-like" evidence="1">
    <location>
        <begin position="452"/>
        <end position="632"/>
    </location>
</feature>
<reference evidence="2" key="1">
    <citation type="submission" date="2020-03" db="EMBL/GenBank/DDBJ databases">
        <title>Draft sequencing of Paenibacilllus sp. S3N08.</title>
        <authorList>
            <person name="Kim D.-U."/>
        </authorList>
    </citation>
    <scope>NUCLEOTIDE SEQUENCE</scope>
    <source>
        <strain evidence="2">S3N08</strain>
    </source>
</reference>
<dbReference type="InterPro" id="IPR001173">
    <property type="entry name" value="Glyco_trans_2-like"/>
</dbReference>
<gene>
    <name evidence="2" type="ORF">G9U52_31205</name>
</gene>
<dbReference type="CDD" id="cd04186">
    <property type="entry name" value="GT_2_like_c"/>
    <property type="match status" value="1"/>
</dbReference>
<dbReference type="EMBL" id="JAAOIW010000017">
    <property type="protein sequence ID" value="NHN34274.1"/>
    <property type="molecule type" value="Genomic_DNA"/>
</dbReference>
<proteinExistence type="predicted"/>
<comment type="caution">
    <text evidence="2">The sequence shown here is derived from an EMBL/GenBank/DDBJ whole genome shotgun (WGS) entry which is preliminary data.</text>
</comment>
<keyword evidence="3" id="KW-1185">Reference proteome</keyword>
<dbReference type="PANTHER" id="PTHR43179:SF7">
    <property type="entry name" value="RHAMNOSYLTRANSFERASE WBBL"/>
    <property type="match status" value="1"/>
</dbReference>
<dbReference type="Gene3D" id="3.90.550.10">
    <property type="entry name" value="Spore Coat Polysaccharide Biosynthesis Protein SpsA, Chain A"/>
    <property type="match status" value="2"/>
</dbReference>
<organism evidence="2 3">
    <name type="scientific">Paenibacillus agricola</name>
    <dbReference type="NCBI Taxonomy" id="2716264"/>
    <lineage>
        <taxon>Bacteria</taxon>
        <taxon>Bacillati</taxon>
        <taxon>Bacillota</taxon>
        <taxon>Bacilli</taxon>
        <taxon>Bacillales</taxon>
        <taxon>Paenibacillaceae</taxon>
        <taxon>Paenibacillus</taxon>
    </lineage>
</organism>
<dbReference type="SUPFAM" id="SSF53448">
    <property type="entry name" value="Nucleotide-diphospho-sugar transferases"/>
    <property type="match status" value="2"/>
</dbReference>
<dbReference type="InterPro" id="IPR029044">
    <property type="entry name" value="Nucleotide-diphossugar_trans"/>
</dbReference>
<dbReference type="PANTHER" id="PTHR43179">
    <property type="entry name" value="RHAMNOSYLTRANSFERASE WBBL"/>
    <property type="match status" value="1"/>
</dbReference>
<feature type="domain" description="Glycosyltransferase 2-like" evidence="1">
    <location>
        <begin position="196"/>
        <end position="355"/>
    </location>
</feature>
<dbReference type="Proteomes" id="UP001165962">
    <property type="component" value="Unassembled WGS sequence"/>
</dbReference>
<evidence type="ECO:0000313" key="3">
    <source>
        <dbReference type="Proteomes" id="UP001165962"/>
    </source>
</evidence>
<dbReference type="Pfam" id="PF00535">
    <property type="entry name" value="Glycos_transf_2"/>
    <property type="match status" value="2"/>
</dbReference>
<dbReference type="CDD" id="cd04184">
    <property type="entry name" value="GT2_RfbC_Mx_like"/>
    <property type="match status" value="1"/>
</dbReference>
<name>A0ABX0JCY7_9BACL</name>
<evidence type="ECO:0000259" key="1">
    <source>
        <dbReference type="Pfam" id="PF00535"/>
    </source>
</evidence>
<protein>
    <submittedName>
        <fullName evidence="2">Glycosyltransferase family 2 protein</fullName>
    </submittedName>
</protein>
<sequence length="723" mass="83044">MGSWRSTGSDPHFILEGTIPKGWVKIKWTSCSNENIPLKLYWDDGNGMSENSSTVIGTIKTGDTLTQTNFILLNHAVSKLRLDPGDIESEFVLEDIGLYKSSRFHIIWNSAFNYIKYRGFSIATLNLMIKKTWNIYNKQGFKGVWNKVKFGLNQNGLNHNAVNYNVWLQANAELSDAKRLSILEEIEHFSYKPLISIIMPVYNVDEEWLIKCIESVRNQLYVNWELCIADDASPKPHVRKVLESYLALDDRIKVMFRPQNGHISEASNSALELVTGEFVALLDHDDEITIDALYENVYLLNQHPEADMIYSDEDKISVEGERHSPFFKPDWSPDTILSQMYACHLGVYRTKLVREIGGFRKGYEGSQDYDLVLRLSEHTDKIHHIPKILYHWRSIPESTASGVGAKDYTKDAGFKALTDAITRREINGWVEPSDIPNLYIIHYEPVNEPKISIIIPTRNMAAMLDQCLSSIYEKTVYRNFEIIIIDNGSNEQATFDIFKKWEQNEPDKFKVLHLDIPFNYSKLNNEAVKVAQGELILLLNNDIEVITPNWLNEMAGQAIRSNIGAVGANLLYPDNTIQHAGIILGIGGIAGHSHKYFDIKNPGYFSRLRMITNYSAVTAACLMLRREIYEEVGGLDESLTVAFNDVDFCLKIREKGYNIVWLPQVQLYHYESKSRGQEDTSEKQERFKSEIEFMQKRWGERLTTDPYYNPNLTLQHEDFSLKL</sequence>